<reference evidence="1 2" key="1">
    <citation type="submission" date="2014-04" db="EMBL/GenBank/DDBJ databases">
        <authorList>
            <consortium name="International Citrus Genome Consortium"/>
            <person name="Gmitter F."/>
            <person name="Chen C."/>
            <person name="Farmerie W."/>
            <person name="Harkins T."/>
            <person name="Desany B."/>
            <person name="Mohiuddin M."/>
            <person name="Kodira C."/>
            <person name="Borodovsky M."/>
            <person name="Lomsadze A."/>
            <person name="Burns P."/>
            <person name="Jenkins J."/>
            <person name="Prochnik S."/>
            <person name="Shu S."/>
            <person name="Chapman J."/>
            <person name="Pitluck S."/>
            <person name="Schmutz J."/>
            <person name="Rokhsar D."/>
        </authorList>
    </citation>
    <scope>NUCLEOTIDE SEQUENCE</scope>
</reference>
<sequence>MVMHSSQGNMDPMKSVLANKLIPTIYVSRDLLTIKNQILEGHIDKMSVILFEAMHAAHQFVGPKISSNSFDAYNTEVAQYVFFNSPSE</sequence>
<dbReference type="AlphaFoldDB" id="A0A067GI39"/>
<accession>A0A067GI39</accession>
<dbReference type="Proteomes" id="UP000027120">
    <property type="component" value="Unassembled WGS sequence"/>
</dbReference>
<evidence type="ECO:0000313" key="1">
    <source>
        <dbReference type="EMBL" id="KDO75092.1"/>
    </source>
</evidence>
<proteinExistence type="predicted"/>
<name>A0A067GI39_CITSI</name>
<organism evidence="1 2">
    <name type="scientific">Citrus sinensis</name>
    <name type="common">Sweet orange</name>
    <name type="synonym">Citrus aurantium var. sinensis</name>
    <dbReference type="NCBI Taxonomy" id="2711"/>
    <lineage>
        <taxon>Eukaryota</taxon>
        <taxon>Viridiplantae</taxon>
        <taxon>Streptophyta</taxon>
        <taxon>Embryophyta</taxon>
        <taxon>Tracheophyta</taxon>
        <taxon>Spermatophyta</taxon>
        <taxon>Magnoliopsida</taxon>
        <taxon>eudicotyledons</taxon>
        <taxon>Gunneridae</taxon>
        <taxon>Pentapetalae</taxon>
        <taxon>rosids</taxon>
        <taxon>malvids</taxon>
        <taxon>Sapindales</taxon>
        <taxon>Rutaceae</taxon>
        <taxon>Aurantioideae</taxon>
        <taxon>Citrus</taxon>
    </lineage>
</organism>
<gene>
    <name evidence="1" type="ORF">CISIN_1g047333mg</name>
</gene>
<keyword evidence="2" id="KW-1185">Reference proteome</keyword>
<protein>
    <submittedName>
        <fullName evidence="1">Uncharacterized protein</fullName>
    </submittedName>
</protein>
<dbReference type="EMBL" id="KK784883">
    <property type="protein sequence ID" value="KDO75092.1"/>
    <property type="molecule type" value="Genomic_DNA"/>
</dbReference>
<dbReference type="SMR" id="A0A067GI39"/>
<evidence type="ECO:0000313" key="2">
    <source>
        <dbReference type="Proteomes" id="UP000027120"/>
    </source>
</evidence>